<evidence type="ECO:0000256" key="1">
    <source>
        <dbReference type="SAM" id="MobiDB-lite"/>
    </source>
</evidence>
<feature type="signal peptide" evidence="2">
    <location>
        <begin position="1"/>
        <end position="22"/>
    </location>
</feature>
<feature type="chain" id="PRO_5038580842" description="Lipoprotein" evidence="2">
    <location>
        <begin position="23"/>
        <end position="265"/>
    </location>
</feature>
<feature type="compositionally biased region" description="Basic and acidic residues" evidence="1">
    <location>
        <begin position="31"/>
        <end position="41"/>
    </location>
</feature>
<evidence type="ECO:0000313" key="4">
    <source>
        <dbReference type="Proteomes" id="UP000315215"/>
    </source>
</evidence>
<name>A0A516KIT9_9BACI</name>
<dbReference type="KEGG" id="aqt:FN924_14590"/>
<evidence type="ECO:0008006" key="5">
    <source>
        <dbReference type="Google" id="ProtNLM"/>
    </source>
</evidence>
<dbReference type="AlphaFoldDB" id="A0A516KIT9"/>
<dbReference type="Proteomes" id="UP000315215">
    <property type="component" value="Chromosome"/>
</dbReference>
<dbReference type="EMBL" id="CP041666">
    <property type="protein sequence ID" value="QDP41302.1"/>
    <property type="molecule type" value="Genomic_DNA"/>
</dbReference>
<organism evidence="3 4">
    <name type="scientific">Radiobacillus deserti</name>
    <dbReference type="NCBI Taxonomy" id="2594883"/>
    <lineage>
        <taxon>Bacteria</taxon>
        <taxon>Bacillati</taxon>
        <taxon>Bacillota</taxon>
        <taxon>Bacilli</taxon>
        <taxon>Bacillales</taxon>
        <taxon>Bacillaceae</taxon>
        <taxon>Radiobacillus</taxon>
    </lineage>
</organism>
<evidence type="ECO:0000256" key="2">
    <source>
        <dbReference type="SAM" id="SignalP"/>
    </source>
</evidence>
<protein>
    <recommendedName>
        <fullName evidence="5">Lipoprotein</fullName>
    </recommendedName>
</protein>
<dbReference type="OrthoDB" id="2970548at2"/>
<evidence type="ECO:0000313" key="3">
    <source>
        <dbReference type="EMBL" id="QDP41302.1"/>
    </source>
</evidence>
<keyword evidence="4" id="KW-1185">Reference proteome</keyword>
<accession>A0A516KIT9</accession>
<proteinExistence type="predicted"/>
<dbReference type="RefSeq" id="WP_143895709.1">
    <property type="nucleotide sequence ID" value="NZ_CP041666.1"/>
</dbReference>
<feature type="region of interest" description="Disordered" evidence="1">
    <location>
        <begin position="21"/>
        <end position="41"/>
    </location>
</feature>
<keyword evidence="2" id="KW-0732">Signal</keyword>
<sequence length="265" mass="30231">MKKGLIALIALSIIVVGCGQTATSNPSNAKKNVEANSKEENTGNISAKEMIALTGSISDRKKEIVQGIQQKGWYEKGIDFVPGVEEFQSLVQPILQDTFTQAFIEKHIVQYRETFFCECDAPGALQGSMLPSFHKPVTYEDVHQATFTAYYPANEINSGAKFHIEVTKQEGKWKINDWQFISSSYEEPFDLKAKEVKAYYEKEGNPVTLEHTLRKQDDRLNMEYAVYLFKQNNDYIAVDARNWYTVEGKERIQQFLGVQEEVFVK</sequence>
<feature type="compositionally biased region" description="Polar residues" evidence="1">
    <location>
        <begin position="21"/>
        <end position="30"/>
    </location>
</feature>
<dbReference type="PROSITE" id="PS51257">
    <property type="entry name" value="PROKAR_LIPOPROTEIN"/>
    <property type="match status" value="1"/>
</dbReference>
<gene>
    <name evidence="3" type="ORF">FN924_14590</name>
</gene>
<reference evidence="3 4" key="1">
    <citation type="submission" date="2019-07" db="EMBL/GenBank/DDBJ databases">
        <authorList>
            <person name="Li J."/>
        </authorList>
    </citation>
    <scope>NUCLEOTIDE SEQUENCE [LARGE SCALE GENOMIC DNA]</scope>
    <source>
        <strain evidence="3 4">TKL69</strain>
    </source>
</reference>